<dbReference type="InterPro" id="IPR013149">
    <property type="entry name" value="ADH-like_C"/>
</dbReference>
<sequence>MTKAIRVHNLGGPDALQWEDVRVGDPAPNQVRIRHTAIGLNFIDIYHRTGLYPVPVLPFTPGIEAVGIVEDMGSGVSASMPWIRVGSRVAYASPPVGAYSEARLIDADRVVPTPEGIDDKTAAGLLLKGMTAYYLLRRTYPVQSGDTILIHAAAGGVGLIVCQWAAHLGARVIGTVGSEKKAALARVHGCHYVIRYDREDFVSRVREITEGLGVPVVYDSVGKDTFDKSLDCLRPRGTMVSFGQSSGSVPPFDVAGLSARGSLFLTRPTLMDYTRNREELLETARETFEVVGRGIVRVEIHREFALSEASSAHRALEGRETTGSSILIP</sequence>
<dbReference type="SUPFAM" id="SSF50129">
    <property type="entry name" value="GroES-like"/>
    <property type="match status" value="1"/>
</dbReference>
<dbReference type="InterPro" id="IPR020843">
    <property type="entry name" value="ER"/>
</dbReference>
<dbReference type="GO" id="GO:0035925">
    <property type="term" value="F:mRNA 3'-UTR AU-rich region binding"/>
    <property type="evidence" value="ECO:0007669"/>
    <property type="project" value="TreeGrafter"/>
</dbReference>
<evidence type="ECO:0000256" key="5">
    <source>
        <dbReference type="ARBA" id="ARBA00048980"/>
    </source>
</evidence>
<dbReference type="Pfam" id="PF00107">
    <property type="entry name" value="ADH_zinc_N"/>
    <property type="match status" value="1"/>
</dbReference>
<feature type="domain" description="Enoyl reductase (ER)" evidence="6">
    <location>
        <begin position="11"/>
        <end position="327"/>
    </location>
</feature>
<dbReference type="EMBL" id="CAADEY010000132">
    <property type="protein sequence ID" value="VFJ65543.1"/>
    <property type="molecule type" value="Genomic_DNA"/>
</dbReference>
<dbReference type="SUPFAM" id="SSF51735">
    <property type="entry name" value="NAD(P)-binding Rossmann-fold domains"/>
    <property type="match status" value="1"/>
</dbReference>
<dbReference type="Gene3D" id="3.40.50.720">
    <property type="entry name" value="NAD(P)-binding Rossmann-like Domain"/>
    <property type="match status" value="1"/>
</dbReference>
<evidence type="ECO:0000259" key="6">
    <source>
        <dbReference type="SMART" id="SM00829"/>
    </source>
</evidence>
<evidence type="ECO:0000313" key="7">
    <source>
        <dbReference type="EMBL" id="VFJ65543.1"/>
    </source>
</evidence>
<dbReference type="PANTHER" id="PTHR48106">
    <property type="entry name" value="QUINONE OXIDOREDUCTASE PIG3-RELATED"/>
    <property type="match status" value="1"/>
</dbReference>
<dbReference type="InterPro" id="IPR011032">
    <property type="entry name" value="GroES-like_sf"/>
</dbReference>
<name>A0A450TEK1_9GAMM</name>
<dbReference type="SMART" id="SM00829">
    <property type="entry name" value="PKS_ER"/>
    <property type="match status" value="1"/>
</dbReference>
<dbReference type="Pfam" id="PF08240">
    <property type="entry name" value="ADH_N"/>
    <property type="match status" value="1"/>
</dbReference>
<comment type="catalytic activity">
    <reaction evidence="5">
        <text>2 a quinone + NADPH + H(+) = 2 a 1,4-benzosemiquinone + NADP(+)</text>
        <dbReference type="Rhea" id="RHEA:14269"/>
        <dbReference type="ChEBI" id="CHEBI:15378"/>
        <dbReference type="ChEBI" id="CHEBI:57783"/>
        <dbReference type="ChEBI" id="CHEBI:58349"/>
        <dbReference type="ChEBI" id="CHEBI:132124"/>
        <dbReference type="ChEBI" id="CHEBI:134225"/>
        <dbReference type="EC" id="1.6.5.5"/>
    </reaction>
</comment>
<dbReference type="Gene3D" id="3.90.180.10">
    <property type="entry name" value="Medium-chain alcohol dehydrogenases, catalytic domain"/>
    <property type="match status" value="1"/>
</dbReference>
<evidence type="ECO:0000256" key="1">
    <source>
        <dbReference type="ARBA" id="ARBA00010371"/>
    </source>
</evidence>
<protein>
    <recommendedName>
        <fullName evidence="4">NADPH:quinone reductase</fullName>
        <ecNumber evidence="4">1.6.5.5</ecNumber>
    </recommendedName>
</protein>
<dbReference type="EC" id="1.6.5.5" evidence="4"/>
<dbReference type="InterPro" id="IPR036291">
    <property type="entry name" value="NAD(P)-bd_dom_sf"/>
</dbReference>
<dbReference type="FunFam" id="3.40.50.720:FF:000053">
    <property type="entry name" value="Quinone oxidoreductase 1"/>
    <property type="match status" value="1"/>
</dbReference>
<gene>
    <name evidence="7" type="ORF">BECKDK2373C_GA0170839_113210</name>
</gene>
<organism evidence="7">
    <name type="scientific">Candidatus Kentrum sp. DK</name>
    <dbReference type="NCBI Taxonomy" id="2126562"/>
    <lineage>
        <taxon>Bacteria</taxon>
        <taxon>Pseudomonadati</taxon>
        <taxon>Pseudomonadota</taxon>
        <taxon>Gammaproteobacteria</taxon>
        <taxon>Candidatus Kentrum</taxon>
    </lineage>
</organism>
<comment type="similarity">
    <text evidence="1">Belongs to the zinc-containing alcohol dehydrogenase family. Quinone oxidoreductase subfamily.</text>
</comment>
<dbReference type="InterPro" id="IPR047618">
    <property type="entry name" value="QOR-like"/>
</dbReference>
<dbReference type="GO" id="GO:0003960">
    <property type="term" value="F:quinone reductase (NADPH) activity"/>
    <property type="evidence" value="ECO:0007669"/>
    <property type="project" value="UniProtKB-EC"/>
</dbReference>
<dbReference type="GO" id="GO:0005829">
    <property type="term" value="C:cytosol"/>
    <property type="evidence" value="ECO:0007669"/>
    <property type="project" value="TreeGrafter"/>
</dbReference>
<dbReference type="InterPro" id="IPR013154">
    <property type="entry name" value="ADH-like_N"/>
</dbReference>
<evidence type="ECO:0000256" key="4">
    <source>
        <dbReference type="ARBA" id="ARBA00038919"/>
    </source>
</evidence>
<dbReference type="PANTHER" id="PTHR48106:SF13">
    <property type="entry name" value="QUINONE OXIDOREDUCTASE-RELATED"/>
    <property type="match status" value="1"/>
</dbReference>
<accession>A0A450TEK1</accession>
<evidence type="ECO:0000256" key="2">
    <source>
        <dbReference type="ARBA" id="ARBA00022857"/>
    </source>
</evidence>
<dbReference type="GO" id="GO:0070402">
    <property type="term" value="F:NADPH binding"/>
    <property type="evidence" value="ECO:0007669"/>
    <property type="project" value="TreeGrafter"/>
</dbReference>
<keyword evidence="3" id="KW-0560">Oxidoreductase</keyword>
<proteinExistence type="inferred from homology"/>
<dbReference type="CDD" id="cd05286">
    <property type="entry name" value="QOR2"/>
    <property type="match status" value="1"/>
</dbReference>
<reference evidence="7" key="1">
    <citation type="submission" date="2019-02" db="EMBL/GenBank/DDBJ databases">
        <authorList>
            <person name="Gruber-Vodicka R. H."/>
            <person name="Seah K. B. B."/>
        </authorList>
    </citation>
    <scope>NUCLEOTIDE SEQUENCE</scope>
    <source>
        <strain evidence="7">BECK_DK161</strain>
    </source>
</reference>
<dbReference type="NCBIfam" id="NF008024">
    <property type="entry name" value="PRK10754.1"/>
    <property type="match status" value="1"/>
</dbReference>
<keyword evidence="2" id="KW-0521">NADP</keyword>
<dbReference type="AlphaFoldDB" id="A0A450TEK1"/>
<evidence type="ECO:0000256" key="3">
    <source>
        <dbReference type="ARBA" id="ARBA00023002"/>
    </source>
</evidence>